<evidence type="ECO:0000313" key="10">
    <source>
        <dbReference type="EMBL" id="ACJ74393.1"/>
    </source>
</evidence>
<dbReference type="Pfam" id="PF00046">
    <property type="entry name" value="Homeodomain"/>
    <property type="match status" value="1"/>
</dbReference>
<reference evidence="10" key="1">
    <citation type="journal article" date="2008" name="Dev. Genes Evol.">
        <title>Unexpectedly large number of conserved noncoding regions within the ancestral chordate Hox cluster.</title>
        <authorList>
            <person name="Pascual-Anaya J."/>
            <person name="D'Aniello S."/>
            <person name="Garcia-Fernandez J."/>
        </authorList>
    </citation>
    <scope>NUCLEOTIDE SEQUENCE</scope>
</reference>
<dbReference type="GO" id="GO:0000981">
    <property type="term" value="F:DNA-binding transcription factor activity, RNA polymerase II-specific"/>
    <property type="evidence" value="ECO:0007669"/>
    <property type="project" value="InterPro"/>
</dbReference>
<proteinExistence type="inferred from homology"/>
<dbReference type="SMART" id="SM00389">
    <property type="entry name" value="HOX"/>
    <property type="match status" value="1"/>
</dbReference>
<gene>
    <name evidence="10" type="primary">Hox14</name>
    <name evidence="11" type="synonym">HOXA11</name>
    <name evidence="11" type="ORF">BLAG_LOCUS4876</name>
</gene>
<evidence type="ECO:0000259" key="9">
    <source>
        <dbReference type="PROSITE" id="PS50071"/>
    </source>
</evidence>
<dbReference type="PROSITE" id="PS50071">
    <property type="entry name" value="HOMEOBOX_2"/>
    <property type="match status" value="1"/>
</dbReference>
<keyword evidence="5 6" id="KW-0539">Nucleus</keyword>
<dbReference type="Gene3D" id="1.10.10.60">
    <property type="entry name" value="Homeodomain-like"/>
    <property type="match status" value="1"/>
</dbReference>
<keyword evidence="12" id="KW-1185">Reference proteome</keyword>
<accession>B8RCC0</accession>
<dbReference type="EMBL" id="OV696697">
    <property type="protein sequence ID" value="CAH1241106.1"/>
    <property type="molecule type" value="Genomic_DNA"/>
</dbReference>
<dbReference type="EMBL" id="EU921837">
    <property type="protein sequence ID" value="ACJ74393.1"/>
    <property type="molecule type" value="Genomic_DNA"/>
</dbReference>
<dbReference type="PROSITE" id="PS00027">
    <property type="entry name" value="HOMEOBOX_1"/>
    <property type="match status" value="1"/>
</dbReference>
<protein>
    <submittedName>
        <fullName evidence="11">HOXA11 protein</fullName>
    </submittedName>
    <submittedName>
        <fullName evidence="10">Hox14</fullName>
    </submittedName>
</protein>
<evidence type="ECO:0000256" key="1">
    <source>
        <dbReference type="ARBA" id="ARBA00004123"/>
    </source>
</evidence>
<dbReference type="InterPro" id="IPR020479">
    <property type="entry name" value="HD_metazoa"/>
</dbReference>
<evidence type="ECO:0000313" key="12">
    <source>
        <dbReference type="Proteomes" id="UP000838412"/>
    </source>
</evidence>
<keyword evidence="4 6" id="KW-0371">Homeobox</keyword>
<dbReference type="PANTHER" id="PTHR45874">
    <property type="entry name" value="HOMEOBOX PROTEIN ABDOMINAL-B"/>
    <property type="match status" value="1"/>
</dbReference>
<dbReference type="GO" id="GO:0005634">
    <property type="term" value="C:nucleus"/>
    <property type="evidence" value="ECO:0007669"/>
    <property type="project" value="UniProtKB-SubCell"/>
</dbReference>
<evidence type="ECO:0000256" key="5">
    <source>
        <dbReference type="ARBA" id="ARBA00023242"/>
    </source>
</evidence>
<evidence type="ECO:0000256" key="6">
    <source>
        <dbReference type="PROSITE-ProRule" id="PRU00108"/>
    </source>
</evidence>
<dbReference type="AlphaFoldDB" id="B8RCC0"/>
<reference evidence="11" key="2">
    <citation type="submission" date="2022-01" db="EMBL/GenBank/DDBJ databases">
        <authorList>
            <person name="Braso-Vives M."/>
        </authorList>
    </citation>
    <scope>NUCLEOTIDE SEQUENCE</scope>
</reference>
<keyword evidence="3 6" id="KW-0238">DNA-binding</keyword>
<dbReference type="GO" id="GO:0003677">
    <property type="term" value="F:DNA binding"/>
    <property type="evidence" value="ECO:0007669"/>
    <property type="project" value="UniProtKB-UniRule"/>
</dbReference>
<evidence type="ECO:0000256" key="4">
    <source>
        <dbReference type="ARBA" id="ARBA00023155"/>
    </source>
</evidence>
<comment type="subcellular location">
    <subcellularLocation>
        <location evidence="1 6 7">Nucleus</location>
    </subcellularLocation>
</comment>
<dbReference type="InterPro" id="IPR009057">
    <property type="entry name" value="Homeodomain-like_sf"/>
</dbReference>
<evidence type="ECO:0000256" key="3">
    <source>
        <dbReference type="ARBA" id="ARBA00023125"/>
    </source>
</evidence>
<evidence type="ECO:0000256" key="2">
    <source>
        <dbReference type="ARBA" id="ARBA00006317"/>
    </source>
</evidence>
<evidence type="ECO:0000313" key="11">
    <source>
        <dbReference type="EMBL" id="CAH1241106.1"/>
    </source>
</evidence>
<evidence type="ECO:0000256" key="7">
    <source>
        <dbReference type="RuleBase" id="RU000682"/>
    </source>
</evidence>
<organism evidence="10">
    <name type="scientific">Branchiostoma lanceolatum</name>
    <name type="common">Common lancelet</name>
    <name type="synonym">Amphioxus lanceolatum</name>
    <dbReference type="NCBI Taxonomy" id="7740"/>
    <lineage>
        <taxon>Eukaryota</taxon>
        <taxon>Metazoa</taxon>
        <taxon>Chordata</taxon>
        <taxon>Cephalochordata</taxon>
        <taxon>Leptocardii</taxon>
        <taxon>Amphioxiformes</taxon>
        <taxon>Branchiostomatidae</taxon>
        <taxon>Branchiostoma</taxon>
    </lineage>
</organism>
<feature type="DNA-binding region" description="Homeobox" evidence="6">
    <location>
        <begin position="150"/>
        <end position="209"/>
    </location>
</feature>
<sequence length="217" mass="25063">METATGINGPLWAPTGYSISSMQDTNFWSRGGSEMAYGDRLPPRRDFFMSGPATSTTCTYSQNVRLVEGPHRAPHHSPDKYSQVDFPRDEPFQPVVLPPASGPLHPPFTYSPQLCQLDHFLESWQRSREATKPAETIAHQNGGGSLTKPVRPKRRPYSKYQLNELENEYVQNQYISRDKRLQLSQKLNLTERQVKIWFQNRRIKQKKLDRRNSEMCP</sequence>
<dbReference type="SUPFAM" id="SSF46689">
    <property type="entry name" value="Homeodomain-like"/>
    <property type="match status" value="1"/>
</dbReference>
<dbReference type="InterPro" id="IPR046333">
    <property type="entry name" value="HXA10/ABDB-like"/>
</dbReference>
<dbReference type="Proteomes" id="UP000838412">
    <property type="component" value="Chromosome 12"/>
</dbReference>
<feature type="region of interest" description="Disordered" evidence="8">
    <location>
        <begin position="133"/>
        <end position="153"/>
    </location>
</feature>
<evidence type="ECO:0000256" key="8">
    <source>
        <dbReference type="SAM" id="MobiDB-lite"/>
    </source>
</evidence>
<dbReference type="CDD" id="cd00086">
    <property type="entry name" value="homeodomain"/>
    <property type="match status" value="1"/>
</dbReference>
<dbReference type="InterPro" id="IPR001356">
    <property type="entry name" value="HD"/>
</dbReference>
<dbReference type="OrthoDB" id="6159439at2759"/>
<feature type="domain" description="Homeobox" evidence="9">
    <location>
        <begin position="148"/>
        <end position="208"/>
    </location>
</feature>
<dbReference type="PRINTS" id="PR00024">
    <property type="entry name" value="HOMEOBOX"/>
</dbReference>
<dbReference type="PANTHER" id="PTHR45874:SF8">
    <property type="entry name" value="PROTEIN CBG23031"/>
    <property type="match status" value="1"/>
</dbReference>
<comment type="similarity">
    <text evidence="2">Belongs to the Abd-B homeobox family.</text>
</comment>
<name>B8RCC0_BRALA</name>
<dbReference type="InterPro" id="IPR017970">
    <property type="entry name" value="Homeobox_CS"/>
</dbReference>